<feature type="domain" description="Tetracyclin repressor-like C-terminal" evidence="1">
    <location>
        <begin position="88"/>
        <end position="214"/>
    </location>
</feature>
<dbReference type="Proteomes" id="UP001250656">
    <property type="component" value="Unassembled WGS sequence"/>
</dbReference>
<gene>
    <name evidence="2" type="ORF">RQM65_03050</name>
</gene>
<accession>A0ABU3L231</accession>
<evidence type="ECO:0000313" key="2">
    <source>
        <dbReference type="EMBL" id="MDT7827643.1"/>
    </source>
</evidence>
<comment type="caution">
    <text evidence="2">The sequence shown here is derived from an EMBL/GenBank/DDBJ whole genome shotgun (WGS) entry which is preliminary data.</text>
</comment>
<keyword evidence="3" id="KW-1185">Reference proteome</keyword>
<dbReference type="InterPro" id="IPR041673">
    <property type="entry name" value="TetR_C_23"/>
</dbReference>
<dbReference type="EMBL" id="JAVTTP010000001">
    <property type="protein sequence ID" value="MDT7827643.1"/>
    <property type="molecule type" value="Genomic_DNA"/>
</dbReference>
<dbReference type="Pfam" id="PF17931">
    <property type="entry name" value="TetR_C_23"/>
    <property type="match status" value="1"/>
</dbReference>
<sequence>MAKTRTKAKKITEDEIIALYMDYVLEHETVPKSIYKLCKKNSIEEADFYRFFGSIEGIQKEIWNKFYTNTESLLLKNKEYEGFTNKDKMLTFFFTFFEMMTLNRSYVLFALQENNGGLKNMRQLKGLRNHIKGFATDLIDEGNAEKNSKITQHSPTLFSEGAWLQFLFVLKFWMKDGSPGFEKTDMVIEKSINTVFDVFDNTPLENVIDLGKFLYKETFA</sequence>
<evidence type="ECO:0000313" key="3">
    <source>
        <dbReference type="Proteomes" id="UP001250656"/>
    </source>
</evidence>
<protein>
    <submittedName>
        <fullName evidence="2">TetR family transcriptional regulator C-terminal domain-containing protein</fullName>
    </submittedName>
</protein>
<proteinExistence type="predicted"/>
<dbReference type="InterPro" id="IPR036271">
    <property type="entry name" value="Tet_transcr_reg_TetR-rel_C_sf"/>
</dbReference>
<organism evidence="2 3">
    <name type="scientific">Pricia mediterranea</name>
    <dbReference type="NCBI Taxonomy" id="3076079"/>
    <lineage>
        <taxon>Bacteria</taxon>
        <taxon>Pseudomonadati</taxon>
        <taxon>Bacteroidota</taxon>
        <taxon>Flavobacteriia</taxon>
        <taxon>Flavobacteriales</taxon>
        <taxon>Flavobacteriaceae</taxon>
        <taxon>Pricia</taxon>
    </lineage>
</organism>
<evidence type="ECO:0000259" key="1">
    <source>
        <dbReference type="Pfam" id="PF17931"/>
    </source>
</evidence>
<name>A0ABU3L231_9FLAO</name>
<dbReference type="RefSeq" id="WP_314012664.1">
    <property type="nucleotide sequence ID" value="NZ_JAVTTP010000001.1"/>
</dbReference>
<dbReference type="SUPFAM" id="SSF48498">
    <property type="entry name" value="Tetracyclin repressor-like, C-terminal domain"/>
    <property type="match status" value="1"/>
</dbReference>
<reference evidence="2 3" key="1">
    <citation type="submission" date="2023-09" db="EMBL/GenBank/DDBJ databases">
        <title>Novel taxa isolated from Blanes Bay.</title>
        <authorList>
            <person name="Rey-Velasco X."/>
            <person name="Lucena T."/>
        </authorList>
    </citation>
    <scope>NUCLEOTIDE SEQUENCE [LARGE SCALE GENOMIC DNA]</scope>
    <source>
        <strain evidence="2 3">S334</strain>
    </source>
</reference>